<dbReference type="AlphaFoldDB" id="A0A5P1FIR7"/>
<dbReference type="InterPro" id="IPR036312">
    <property type="entry name" value="Bifun_inhib/LTP/seed_sf"/>
</dbReference>
<dbReference type="Gramene" id="ONK78206">
    <property type="protein sequence ID" value="ONK78206"/>
    <property type="gene ID" value="A4U43_C02F15640"/>
</dbReference>
<name>A0A5P1FIR7_ASPOF</name>
<evidence type="ECO:0000313" key="3">
    <source>
        <dbReference type="EMBL" id="ONK78206.1"/>
    </source>
</evidence>
<dbReference type="GO" id="GO:0009627">
    <property type="term" value="P:systemic acquired resistance"/>
    <property type="evidence" value="ECO:0007669"/>
    <property type="project" value="InterPro"/>
</dbReference>
<dbReference type="Gene3D" id="1.10.110.10">
    <property type="entry name" value="Plant lipid-transfer and hydrophobic proteins"/>
    <property type="match status" value="1"/>
</dbReference>
<dbReference type="InterPro" id="IPR039265">
    <property type="entry name" value="DIR1-like"/>
</dbReference>
<sequence>MESFSKLAIVLLFLSAALLAVQRTEAICSMSSEGMEACKPSVSGPSPAPPSEDCCSALRDADLDCLCSYRNSALLPTLGIDPDLAVKLPKKCGLTPPQECS</sequence>
<feature type="domain" description="Bifunctional inhibitor/plant lipid transfer protein/seed storage helical" evidence="2">
    <location>
        <begin position="28"/>
        <end position="100"/>
    </location>
</feature>
<dbReference type="PANTHER" id="PTHR33122">
    <property type="entry name" value="LIPID BINDING PROTEIN-RELATED"/>
    <property type="match status" value="1"/>
</dbReference>
<dbReference type="SUPFAM" id="SSF47699">
    <property type="entry name" value="Bifunctional inhibitor/lipid-transfer protein/seed storage 2S albumin"/>
    <property type="match status" value="1"/>
</dbReference>
<feature type="chain" id="PRO_5024303553" description="Bifunctional inhibitor/plant lipid transfer protein/seed storage helical domain-containing protein" evidence="1">
    <location>
        <begin position="27"/>
        <end position="101"/>
    </location>
</feature>
<proteinExistence type="predicted"/>
<dbReference type="InterPro" id="IPR044741">
    <property type="entry name" value="NsLTP-like"/>
</dbReference>
<organism evidence="3 4">
    <name type="scientific">Asparagus officinalis</name>
    <name type="common">Garden asparagus</name>
    <dbReference type="NCBI Taxonomy" id="4686"/>
    <lineage>
        <taxon>Eukaryota</taxon>
        <taxon>Viridiplantae</taxon>
        <taxon>Streptophyta</taxon>
        <taxon>Embryophyta</taxon>
        <taxon>Tracheophyta</taxon>
        <taxon>Spermatophyta</taxon>
        <taxon>Magnoliopsida</taxon>
        <taxon>Liliopsida</taxon>
        <taxon>Asparagales</taxon>
        <taxon>Asparagaceae</taxon>
        <taxon>Asparagoideae</taxon>
        <taxon>Asparagus</taxon>
    </lineage>
</organism>
<protein>
    <recommendedName>
        <fullName evidence="2">Bifunctional inhibitor/plant lipid transfer protein/seed storage helical domain-containing protein</fullName>
    </recommendedName>
</protein>
<evidence type="ECO:0000259" key="2">
    <source>
        <dbReference type="SMART" id="SM00499"/>
    </source>
</evidence>
<dbReference type="CDD" id="cd04660">
    <property type="entry name" value="nsLTP_like"/>
    <property type="match status" value="1"/>
</dbReference>
<feature type="signal peptide" evidence="1">
    <location>
        <begin position="1"/>
        <end position="26"/>
    </location>
</feature>
<dbReference type="PANTHER" id="PTHR33122:SF60">
    <property type="entry name" value="LIPID-TRANSFER PROTEIN DIR1-RELATED"/>
    <property type="match status" value="1"/>
</dbReference>
<dbReference type="OMA" id="CDMNEEG"/>
<dbReference type="Proteomes" id="UP000243459">
    <property type="component" value="Chromosome 2"/>
</dbReference>
<keyword evidence="1" id="KW-0732">Signal</keyword>
<dbReference type="GO" id="GO:0005504">
    <property type="term" value="F:fatty acid binding"/>
    <property type="evidence" value="ECO:0007669"/>
    <property type="project" value="InterPro"/>
</dbReference>
<dbReference type="Pfam" id="PF14368">
    <property type="entry name" value="LTP_2"/>
    <property type="match status" value="1"/>
</dbReference>
<dbReference type="InterPro" id="IPR016140">
    <property type="entry name" value="Bifunc_inhib/LTP/seed_store"/>
</dbReference>
<reference evidence="4" key="1">
    <citation type="journal article" date="2017" name="Nat. Commun.">
        <title>The asparagus genome sheds light on the origin and evolution of a young Y chromosome.</title>
        <authorList>
            <person name="Harkess A."/>
            <person name="Zhou J."/>
            <person name="Xu C."/>
            <person name="Bowers J.E."/>
            <person name="Van der Hulst R."/>
            <person name="Ayyampalayam S."/>
            <person name="Mercati F."/>
            <person name="Riccardi P."/>
            <person name="McKain M.R."/>
            <person name="Kakrana A."/>
            <person name="Tang H."/>
            <person name="Ray J."/>
            <person name="Groenendijk J."/>
            <person name="Arikit S."/>
            <person name="Mathioni S.M."/>
            <person name="Nakano M."/>
            <person name="Shan H."/>
            <person name="Telgmann-Rauber A."/>
            <person name="Kanno A."/>
            <person name="Yue Z."/>
            <person name="Chen H."/>
            <person name="Li W."/>
            <person name="Chen Y."/>
            <person name="Xu X."/>
            <person name="Zhang Y."/>
            <person name="Luo S."/>
            <person name="Chen H."/>
            <person name="Gao J."/>
            <person name="Mao Z."/>
            <person name="Pires J.C."/>
            <person name="Luo M."/>
            <person name="Kudrna D."/>
            <person name="Wing R.A."/>
            <person name="Meyers B.C."/>
            <person name="Yi K."/>
            <person name="Kong H."/>
            <person name="Lavrijsen P."/>
            <person name="Sunseri F."/>
            <person name="Falavigna A."/>
            <person name="Ye Y."/>
            <person name="Leebens-Mack J.H."/>
            <person name="Chen G."/>
        </authorList>
    </citation>
    <scope>NUCLEOTIDE SEQUENCE [LARGE SCALE GENOMIC DNA]</scope>
    <source>
        <strain evidence="4">cv. DH0086</strain>
    </source>
</reference>
<evidence type="ECO:0000256" key="1">
    <source>
        <dbReference type="SAM" id="SignalP"/>
    </source>
</evidence>
<accession>A0A5P1FIR7</accession>
<gene>
    <name evidence="3" type="ORF">A4U43_C02F15640</name>
</gene>
<dbReference type="SMART" id="SM00499">
    <property type="entry name" value="AAI"/>
    <property type="match status" value="1"/>
</dbReference>
<keyword evidence="4" id="KW-1185">Reference proteome</keyword>
<dbReference type="EMBL" id="CM007382">
    <property type="protein sequence ID" value="ONK78206.1"/>
    <property type="molecule type" value="Genomic_DNA"/>
</dbReference>
<evidence type="ECO:0000313" key="4">
    <source>
        <dbReference type="Proteomes" id="UP000243459"/>
    </source>
</evidence>